<evidence type="ECO:0000313" key="2">
    <source>
        <dbReference type="EMBL" id="KMS95981.1"/>
    </source>
</evidence>
<reference evidence="2 3" key="1">
    <citation type="journal article" date="2014" name="Nature">
        <title>The genome of the recently domesticated crop plant sugar beet (Beta vulgaris).</title>
        <authorList>
            <person name="Dohm J.C."/>
            <person name="Minoche A.E."/>
            <person name="Holtgrawe D."/>
            <person name="Capella-Gutierrez S."/>
            <person name="Zakrzewski F."/>
            <person name="Tafer H."/>
            <person name="Rupp O."/>
            <person name="Sorensen T.R."/>
            <person name="Stracke R."/>
            <person name="Reinhardt R."/>
            <person name="Goesmann A."/>
            <person name="Kraft T."/>
            <person name="Schulz B."/>
            <person name="Stadler P.F."/>
            <person name="Schmidt T."/>
            <person name="Gabaldon T."/>
            <person name="Lehrach H."/>
            <person name="Weisshaar B."/>
            <person name="Himmelbauer H."/>
        </authorList>
    </citation>
    <scope>NUCLEOTIDE SEQUENCE [LARGE SCALE GENOMIC DNA]</scope>
    <source>
        <tissue evidence="2">Taproot</tissue>
    </source>
</reference>
<gene>
    <name evidence="2" type="ORF">BVRB_003410</name>
</gene>
<dbReference type="Gramene" id="KMS95981">
    <property type="protein sequence ID" value="KMS95981"/>
    <property type="gene ID" value="BVRB_003410"/>
</dbReference>
<feature type="compositionally biased region" description="Basic and acidic residues" evidence="1">
    <location>
        <begin position="73"/>
        <end position="84"/>
    </location>
</feature>
<proteinExistence type="predicted"/>
<evidence type="ECO:0000313" key="3">
    <source>
        <dbReference type="Proteomes" id="UP000035740"/>
    </source>
</evidence>
<protein>
    <submittedName>
        <fullName evidence="2">Uncharacterized protein</fullName>
    </submittedName>
</protein>
<keyword evidence="3" id="KW-1185">Reference proteome</keyword>
<accession>A0A0J8B4T7</accession>
<feature type="compositionally biased region" description="Basic residues" evidence="1">
    <location>
        <begin position="63"/>
        <end position="72"/>
    </location>
</feature>
<organism evidence="2 3">
    <name type="scientific">Beta vulgaris subsp. vulgaris</name>
    <name type="common">Beet</name>
    <dbReference type="NCBI Taxonomy" id="3555"/>
    <lineage>
        <taxon>Eukaryota</taxon>
        <taxon>Viridiplantae</taxon>
        <taxon>Streptophyta</taxon>
        <taxon>Embryophyta</taxon>
        <taxon>Tracheophyta</taxon>
        <taxon>Spermatophyta</taxon>
        <taxon>Magnoliopsida</taxon>
        <taxon>eudicotyledons</taxon>
        <taxon>Gunneridae</taxon>
        <taxon>Pentapetalae</taxon>
        <taxon>Caryophyllales</taxon>
        <taxon>Chenopodiaceae</taxon>
        <taxon>Betoideae</taxon>
        <taxon>Beta</taxon>
    </lineage>
</organism>
<feature type="region of interest" description="Disordered" evidence="1">
    <location>
        <begin position="63"/>
        <end position="84"/>
    </location>
</feature>
<dbReference type="EMBL" id="KQ090420">
    <property type="protein sequence ID" value="KMS95981.1"/>
    <property type="molecule type" value="Genomic_DNA"/>
</dbReference>
<evidence type="ECO:0000256" key="1">
    <source>
        <dbReference type="SAM" id="MobiDB-lite"/>
    </source>
</evidence>
<dbReference type="Proteomes" id="UP000035740">
    <property type="component" value="Unassembled WGS sequence"/>
</dbReference>
<sequence length="96" mass="11419">MVMQHGDIMLVYEDFDFFPLSNPVQPHIHSQLTPNHSSASTYINDDLFLYHYYQQSYAGLTSHTHRRIKRKRPNDNDHKREKCTFDPNLKSRIELA</sequence>
<dbReference type="AlphaFoldDB" id="A0A0J8B4T7"/>
<name>A0A0J8B4T7_BETVV</name>